<accession>A0A087TMG1</accession>
<feature type="non-terminal residue" evidence="1">
    <location>
        <position position="34"/>
    </location>
</feature>
<protein>
    <submittedName>
        <fullName evidence="1">Uncharacterized protein</fullName>
    </submittedName>
</protein>
<dbReference type="AlphaFoldDB" id="A0A087TMG1"/>
<dbReference type="Proteomes" id="UP000054359">
    <property type="component" value="Unassembled WGS sequence"/>
</dbReference>
<reference evidence="1 2" key="1">
    <citation type="submission" date="2013-11" db="EMBL/GenBank/DDBJ databases">
        <title>Genome sequencing of Stegodyphus mimosarum.</title>
        <authorList>
            <person name="Bechsgaard J."/>
        </authorList>
    </citation>
    <scope>NUCLEOTIDE SEQUENCE [LARGE SCALE GENOMIC DNA]</scope>
</reference>
<name>A0A087TMG1_STEMI</name>
<evidence type="ECO:0000313" key="2">
    <source>
        <dbReference type="Proteomes" id="UP000054359"/>
    </source>
</evidence>
<keyword evidence="2" id="KW-1185">Reference proteome</keyword>
<dbReference type="EMBL" id="KK115891">
    <property type="protein sequence ID" value="KFM66300.1"/>
    <property type="molecule type" value="Genomic_DNA"/>
</dbReference>
<evidence type="ECO:0000313" key="1">
    <source>
        <dbReference type="EMBL" id="KFM66300.1"/>
    </source>
</evidence>
<sequence length="34" mass="3810">MIPTAPSSGLSPSCGHTRFVCREQVKPRVNVIRW</sequence>
<proteinExistence type="predicted"/>
<organism evidence="1 2">
    <name type="scientific">Stegodyphus mimosarum</name>
    <name type="common">African social velvet spider</name>
    <dbReference type="NCBI Taxonomy" id="407821"/>
    <lineage>
        <taxon>Eukaryota</taxon>
        <taxon>Metazoa</taxon>
        <taxon>Ecdysozoa</taxon>
        <taxon>Arthropoda</taxon>
        <taxon>Chelicerata</taxon>
        <taxon>Arachnida</taxon>
        <taxon>Araneae</taxon>
        <taxon>Araneomorphae</taxon>
        <taxon>Entelegynae</taxon>
        <taxon>Eresoidea</taxon>
        <taxon>Eresidae</taxon>
        <taxon>Stegodyphus</taxon>
    </lineage>
</organism>
<gene>
    <name evidence="1" type="ORF">X975_02240</name>
</gene>